<dbReference type="InterPro" id="IPR011059">
    <property type="entry name" value="Metal-dep_hydrolase_composite"/>
</dbReference>
<proteinExistence type="predicted"/>
<name>A0A382RB81_9ZZZZ</name>
<dbReference type="SUPFAM" id="SSF51338">
    <property type="entry name" value="Composite domain of metallo-dependent hydrolases"/>
    <property type="match status" value="1"/>
</dbReference>
<protein>
    <recommendedName>
        <fullName evidence="1">Amidohydrolase 3 domain-containing protein</fullName>
    </recommendedName>
</protein>
<feature type="domain" description="Amidohydrolase 3" evidence="1">
    <location>
        <begin position="2"/>
        <end position="60"/>
    </location>
</feature>
<reference evidence="2" key="1">
    <citation type="submission" date="2018-05" db="EMBL/GenBank/DDBJ databases">
        <authorList>
            <person name="Lanie J.A."/>
            <person name="Ng W.-L."/>
            <person name="Kazmierczak K.M."/>
            <person name="Andrzejewski T.M."/>
            <person name="Davidsen T.M."/>
            <person name="Wayne K.J."/>
            <person name="Tettelin H."/>
            <person name="Glass J.I."/>
            <person name="Rusch D."/>
            <person name="Podicherti R."/>
            <person name="Tsui H.-C.T."/>
            <person name="Winkler M.E."/>
        </authorList>
    </citation>
    <scope>NUCLEOTIDE SEQUENCE</scope>
</reference>
<dbReference type="PANTHER" id="PTHR22642:SF21">
    <property type="entry name" value="PERIPLASMIC PROTEIN"/>
    <property type="match status" value="1"/>
</dbReference>
<dbReference type="Pfam" id="PF07969">
    <property type="entry name" value="Amidohydro_3"/>
    <property type="match status" value="1"/>
</dbReference>
<dbReference type="EMBL" id="UINC01120110">
    <property type="protein sequence ID" value="SVC94387.1"/>
    <property type="molecule type" value="Genomic_DNA"/>
</dbReference>
<sequence length="67" mass="7384">LRLSSLGNANLTFEEDYKGSLEVGKLADLIVLSEDILSVPEERIENIEVLLTMVGGEIVHRGLAFEK</sequence>
<dbReference type="Gene3D" id="3.20.20.140">
    <property type="entry name" value="Metal-dependent hydrolases"/>
    <property type="match status" value="1"/>
</dbReference>
<dbReference type="Gene3D" id="2.30.40.10">
    <property type="entry name" value="Urease, subunit C, domain 1"/>
    <property type="match status" value="1"/>
</dbReference>
<accession>A0A382RB81</accession>
<evidence type="ECO:0000259" key="1">
    <source>
        <dbReference type="Pfam" id="PF07969"/>
    </source>
</evidence>
<evidence type="ECO:0000313" key="2">
    <source>
        <dbReference type="EMBL" id="SVC94387.1"/>
    </source>
</evidence>
<dbReference type="GO" id="GO:0016810">
    <property type="term" value="F:hydrolase activity, acting on carbon-nitrogen (but not peptide) bonds"/>
    <property type="evidence" value="ECO:0007669"/>
    <property type="project" value="InterPro"/>
</dbReference>
<organism evidence="2">
    <name type="scientific">marine metagenome</name>
    <dbReference type="NCBI Taxonomy" id="408172"/>
    <lineage>
        <taxon>unclassified sequences</taxon>
        <taxon>metagenomes</taxon>
        <taxon>ecological metagenomes</taxon>
    </lineage>
</organism>
<gene>
    <name evidence="2" type="ORF">METZ01_LOCUS347241</name>
</gene>
<dbReference type="AlphaFoldDB" id="A0A382RB81"/>
<dbReference type="PANTHER" id="PTHR22642">
    <property type="entry name" value="IMIDAZOLONEPROPIONASE"/>
    <property type="match status" value="1"/>
</dbReference>
<feature type="non-terminal residue" evidence="2">
    <location>
        <position position="1"/>
    </location>
</feature>
<dbReference type="InterPro" id="IPR013108">
    <property type="entry name" value="Amidohydro_3"/>
</dbReference>